<evidence type="ECO:0000313" key="3">
    <source>
        <dbReference type="Proteomes" id="UP001497472"/>
    </source>
</evidence>
<reference evidence="2 3" key="1">
    <citation type="submission" date="2023-11" db="EMBL/GenBank/DDBJ databases">
        <authorList>
            <person name="Okamura Y."/>
        </authorList>
    </citation>
    <scope>NUCLEOTIDE SEQUENCE [LARGE SCALE GENOMIC DNA]</scope>
</reference>
<keyword evidence="3" id="KW-1185">Reference proteome</keyword>
<dbReference type="Proteomes" id="UP001497472">
    <property type="component" value="Unassembled WGS sequence"/>
</dbReference>
<feature type="compositionally biased region" description="Pro residues" evidence="1">
    <location>
        <begin position="87"/>
        <end position="128"/>
    </location>
</feature>
<evidence type="ECO:0000256" key="1">
    <source>
        <dbReference type="SAM" id="MobiDB-lite"/>
    </source>
</evidence>
<proteinExistence type="predicted"/>
<organism evidence="2 3">
    <name type="scientific">Leptosia nina</name>
    <dbReference type="NCBI Taxonomy" id="320188"/>
    <lineage>
        <taxon>Eukaryota</taxon>
        <taxon>Metazoa</taxon>
        <taxon>Ecdysozoa</taxon>
        <taxon>Arthropoda</taxon>
        <taxon>Hexapoda</taxon>
        <taxon>Insecta</taxon>
        <taxon>Pterygota</taxon>
        <taxon>Neoptera</taxon>
        <taxon>Endopterygota</taxon>
        <taxon>Lepidoptera</taxon>
        <taxon>Glossata</taxon>
        <taxon>Ditrysia</taxon>
        <taxon>Papilionoidea</taxon>
        <taxon>Pieridae</taxon>
        <taxon>Pierinae</taxon>
        <taxon>Leptosia</taxon>
    </lineage>
</organism>
<evidence type="ECO:0000313" key="2">
    <source>
        <dbReference type="EMBL" id="CAK1555344.1"/>
    </source>
</evidence>
<protein>
    <submittedName>
        <fullName evidence="2">Uncharacterized protein</fullName>
    </submittedName>
</protein>
<dbReference type="AlphaFoldDB" id="A0AAV1K3S9"/>
<gene>
    <name evidence="2" type="ORF">LNINA_LOCUS14167</name>
</gene>
<feature type="compositionally biased region" description="Pro residues" evidence="1">
    <location>
        <begin position="63"/>
        <end position="79"/>
    </location>
</feature>
<dbReference type="EMBL" id="CAVLEF010000280">
    <property type="protein sequence ID" value="CAK1555344.1"/>
    <property type="molecule type" value="Genomic_DNA"/>
</dbReference>
<comment type="caution">
    <text evidence="2">The sequence shown here is derived from an EMBL/GenBank/DDBJ whole genome shotgun (WGS) entry which is preliminary data.</text>
</comment>
<name>A0AAV1K3S9_9NEOP</name>
<accession>A0AAV1K3S9</accession>
<feature type="region of interest" description="Disordered" evidence="1">
    <location>
        <begin position="63"/>
        <end position="135"/>
    </location>
</feature>
<sequence>MFNLPTTQMQLLTAISQLTQDLIRFSEYIEMVPPHSLPCGPNCRRGFCPPHCYYSGQPPLPPHEQIYHPPPYSIPPEVNPPQFGAPTYPPQYPPTHPPSYPPQYPPLNNPPYPSEPNPPYPPYPPQPNHPYGFRR</sequence>